<dbReference type="Proteomes" id="UP000031202">
    <property type="component" value="Unassembled WGS sequence"/>
</dbReference>
<gene>
    <name evidence="2" type="ORF">RM52_01315</name>
</gene>
<sequence>MPSSSSRTPDSADDLPVRRIDRVLAFMSLGLLLLSVICFVAIMIGSASGMKHDDFGQGVWPLVGTLVYIAPIVAFILLMAVLIMTFVRKARVGKGR</sequence>
<keyword evidence="1" id="KW-0812">Transmembrane</keyword>
<name>A0A0B4E182_9MICO</name>
<keyword evidence="1" id="KW-0472">Membrane</keyword>
<evidence type="ECO:0000313" key="2">
    <source>
        <dbReference type="EMBL" id="KIC60308.1"/>
    </source>
</evidence>
<accession>A0A0B4E182</accession>
<comment type="caution">
    <text evidence="2">The sequence shown here is derived from an EMBL/GenBank/DDBJ whole genome shotgun (WGS) entry which is preliminary data.</text>
</comment>
<keyword evidence="1" id="KW-1133">Transmembrane helix</keyword>
<dbReference type="AlphaFoldDB" id="A0A0B4E182"/>
<evidence type="ECO:0000313" key="3">
    <source>
        <dbReference type="Proteomes" id="UP000031202"/>
    </source>
</evidence>
<organism evidence="2 3">
    <name type="scientific">Microbacterium hominis</name>
    <dbReference type="NCBI Taxonomy" id="162426"/>
    <lineage>
        <taxon>Bacteria</taxon>
        <taxon>Bacillati</taxon>
        <taxon>Actinomycetota</taxon>
        <taxon>Actinomycetes</taxon>
        <taxon>Micrococcales</taxon>
        <taxon>Microbacteriaceae</taxon>
        <taxon>Microbacterium</taxon>
    </lineage>
</organism>
<feature type="transmembrane region" description="Helical" evidence="1">
    <location>
        <begin position="65"/>
        <end position="87"/>
    </location>
</feature>
<evidence type="ECO:0000256" key="1">
    <source>
        <dbReference type="SAM" id="Phobius"/>
    </source>
</evidence>
<feature type="transmembrane region" description="Helical" evidence="1">
    <location>
        <begin position="23"/>
        <end position="45"/>
    </location>
</feature>
<protein>
    <submittedName>
        <fullName evidence="2">Multidrug ABC transporter ATPase</fullName>
    </submittedName>
</protein>
<reference evidence="2 3" key="1">
    <citation type="submission" date="2014-12" db="EMBL/GenBank/DDBJ databases">
        <title>Genome sequencing of Microbacterium hominis TPW29.</title>
        <authorList>
            <person name="Tan P.W."/>
            <person name="Chan K.-G."/>
        </authorList>
    </citation>
    <scope>NUCLEOTIDE SEQUENCE [LARGE SCALE GENOMIC DNA]</scope>
    <source>
        <strain evidence="2 3">TPW29</strain>
    </source>
</reference>
<dbReference type="EMBL" id="JWSZ01000001">
    <property type="protein sequence ID" value="KIC60308.1"/>
    <property type="molecule type" value="Genomic_DNA"/>
</dbReference>
<dbReference type="RefSeq" id="WP_039412438.1">
    <property type="nucleotide sequence ID" value="NZ_JWSZ01000001.1"/>
</dbReference>
<proteinExistence type="predicted"/>